<gene>
    <name evidence="1" type="ORF">HHK36_017128</name>
</gene>
<name>A0A834Z1X2_TETSI</name>
<sequence length="70" mass="7479">MSMAPKTTISVSSLALAMHGSGGNVQKAWGKYDFPIPDFSKIFFAHNLELCYCVGSAGSDDPTGHREDGE</sequence>
<evidence type="ECO:0000313" key="1">
    <source>
        <dbReference type="EMBL" id="KAF8398202.1"/>
    </source>
</evidence>
<dbReference type="AlphaFoldDB" id="A0A834Z1X2"/>
<dbReference type="Proteomes" id="UP000655225">
    <property type="component" value="Unassembled WGS sequence"/>
</dbReference>
<evidence type="ECO:0000313" key="2">
    <source>
        <dbReference type="Proteomes" id="UP000655225"/>
    </source>
</evidence>
<accession>A0A834Z1X2</accession>
<organism evidence="1 2">
    <name type="scientific">Tetracentron sinense</name>
    <name type="common">Spur-leaf</name>
    <dbReference type="NCBI Taxonomy" id="13715"/>
    <lineage>
        <taxon>Eukaryota</taxon>
        <taxon>Viridiplantae</taxon>
        <taxon>Streptophyta</taxon>
        <taxon>Embryophyta</taxon>
        <taxon>Tracheophyta</taxon>
        <taxon>Spermatophyta</taxon>
        <taxon>Magnoliopsida</taxon>
        <taxon>Trochodendrales</taxon>
        <taxon>Trochodendraceae</taxon>
        <taxon>Tetracentron</taxon>
    </lineage>
</organism>
<comment type="caution">
    <text evidence="1">The sequence shown here is derived from an EMBL/GenBank/DDBJ whole genome shotgun (WGS) entry which is preliminary data.</text>
</comment>
<proteinExistence type="predicted"/>
<reference evidence="1 2" key="1">
    <citation type="submission" date="2020-04" db="EMBL/GenBank/DDBJ databases">
        <title>Plant Genome Project.</title>
        <authorList>
            <person name="Zhang R.-G."/>
        </authorList>
    </citation>
    <scope>NUCLEOTIDE SEQUENCE [LARGE SCALE GENOMIC DNA]</scope>
    <source>
        <strain evidence="1">YNK0</strain>
        <tissue evidence="1">Leaf</tissue>
    </source>
</reference>
<dbReference type="EMBL" id="JABCRI010000011">
    <property type="protein sequence ID" value="KAF8398202.1"/>
    <property type="molecule type" value="Genomic_DNA"/>
</dbReference>
<keyword evidence="2" id="KW-1185">Reference proteome</keyword>
<protein>
    <submittedName>
        <fullName evidence="1">Uncharacterized protein</fullName>
    </submittedName>
</protein>